<evidence type="ECO:0000256" key="6">
    <source>
        <dbReference type="ARBA" id="ARBA00047816"/>
    </source>
</evidence>
<feature type="transmembrane region" description="Helical" evidence="7">
    <location>
        <begin position="9"/>
        <end position="30"/>
    </location>
</feature>
<dbReference type="Pfam" id="PF00116">
    <property type="entry name" value="COX2"/>
    <property type="match status" value="1"/>
</dbReference>
<evidence type="ECO:0000256" key="1">
    <source>
        <dbReference type="ARBA" id="ARBA00004196"/>
    </source>
</evidence>
<dbReference type="RefSeq" id="WP_342469641.1">
    <property type="nucleotide sequence ID" value="NZ_JBHSNQ010000048.1"/>
</dbReference>
<keyword evidence="7" id="KW-0472">Membrane</keyword>
<keyword evidence="2" id="KW-0479">Metal-binding</keyword>
<keyword evidence="3" id="KW-0186">Copper</keyword>
<evidence type="ECO:0000256" key="3">
    <source>
        <dbReference type="ARBA" id="ARBA00023008"/>
    </source>
</evidence>
<proteinExistence type="predicted"/>
<dbReference type="Proteomes" id="UP001595978">
    <property type="component" value="Unassembled WGS sequence"/>
</dbReference>
<evidence type="ECO:0000256" key="5">
    <source>
        <dbReference type="ARBA" id="ARBA00031399"/>
    </source>
</evidence>
<keyword evidence="7" id="KW-1133">Transmembrane helix</keyword>
<organism evidence="9 10">
    <name type="scientific">Ureibacillus suwonensis</name>
    <dbReference type="NCBI Taxonomy" id="313007"/>
    <lineage>
        <taxon>Bacteria</taxon>
        <taxon>Bacillati</taxon>
        <taxon>Bacillota</taxon>
        <taxon>Bacilli</taxon>
        <taxon>Bacillales</taxon>
        <taxon>Caryophanaceae</taxon>
        <taxon>Ureibacillus</taxon>
    </lineage>
</organism>
<dbReference type="SUPFAM" id="SSF49503">
    <property type="entry name" value="Cupredoxins"/>
    <property type="match status" value="1"/>
</dbReference>
<reference evidence="10" key="1">
    <citation type="journal article" date="2019" name="Int. J. Syst. Evol. Microbiol.">
        <title>The Global Catalogue of Microorganisms (GCM) 10K type strain sequencing project: providing services to taxonomists for standard genome sequencing and annotation.</title>
        <authorList>
            <consortium name="The Broad Institute Genomics Platform"/>
            <consortium name="The Broad Institute Genome Sequencing Center for Infectious Disease"/>
            <person name="Wu L."/>
            <person name="Ma J."/>
        </authorList>
    </citation>
    <scope>NUCLEOTIDE SEQUENCE [LARGE SCALE GENOMIC DNA]</scope>
    <source>
        <strain evidence="10">CCUG 56331</strain>
    </source>
</reference>
<comment type="function">
    <text evidence="4">Subunits I and II form the functional core of the enzyme complex. Electrons originating in cytochrome c are transferred via heme a and Cu(A) to the binuclear center formed by heme a3 and Cu(B).</text>
</comment>
<dbReference type="InterPro" id="IPR051403">
    <property type="entry name" value="NosZ/Cyto_c_oxidase_sub2"/>
</dbReference>
<evidence type="ECO:0000256" key="2">
    <source>
        <dbReference type="ARBA" id="ARBA00022723"/>
    </source>
</evidence>
<evidence type="ECO:0000313" key="9">
    <source>
        <dbReference type="EMBL" id="MFC5541011.1"/>
    </source>
</evidence>
<dbReference type="InterPro" id="IPR002429">
    <property type="entry name" value="CcO_II-like_C"/>
</dbReference>
<dbReference type="PROSITE" id="PS00078">
    <property type="entry name" value="COX2"/>
    <property type="match status" value="1"/>
</dbReference>
<evidence type="ECO:0000256" key="7">
    <source>
        <dbReference type="SAM" id="Phobius"/>
    </source>
</evidence>
<comment type="caution">
    <text evidence="9">The sequence shown here is derived from an EMBL/GenBank/DDBJ whole genome shotgun (WGS) entry which is preliminary data.</text>
</comment>
<evidence type="ECO:0000256" key="4">
    <source>
        <dbReference type="ARBA" id="ARBA00024688"/>
    </source>
</evidence>
<protein>
    <recommendedName>
        <fullName evidence="5">Cytochrome aa3 subunit 2</fullName>
    </recommendedName>
</protein>
<comment type="catalytic activity">
    <reaction evidence="6">
        <text>4 Fe(II)-[cytochrome c] + O2 + 8 H(+)(in) = 4 Fe(III)-[cytochrome c] + 2 H2O + 4 H(+)(out)</text>
        <dbReference type="Rhea" id="RHEA:11436"/>
        <dbReference type="Rhea" id="RHEA-COMP:10350"/>
        <dbReference type="Rhea" id="RHEA-COMP:14399"/>
        <dbReference type="ChEBI" id="CHEBI:15377"/>
        <dbReference type="ChEBI" id="CHEBI:15378"/>
        <dbReference type="ChEBI" id="CHEBI:15379"/>
        <dbReference type="ChEBI" id="CHEBI:29033"/>
        <dbReference type="ChEBI" id="CHEBI:29034"/>
        <dbReference type="EC" id="7.1.1.9"/>
    </reaction>
</comment>
<feature type="domain" description="Cytochrome oxidase subunit II copper A binding" evidence="8">
    <location>
        <begin position="55"/>
        <end position="164"/>
    </location>
</feature>
<keyword evidence="7" id="KW-0812">Transmembrane</keyword>
<dbReference type="PANTHER" id="PTHR42838:SF2">
    <property type="entry name" value="NITROUS-OXIDE REDUCTASE"/>
    <property type="match status" value="1"/>
</dbReference>
<dbReference type="PANTHER" id="PTHR42838">
    <property type="entry name" value="CYTOCHROME C OXIDASE SUBUNIT II"/>
    <property type="match status" value="1"/>
</dbReference>
<dbReference type="Gene3D" id="2.60.40.420">
    <property type="entry name" value="Cupredoxins - blue copper proteins"/>
    <property type="match status" value="1"/>
</dbReference>
<sequence>MEIHKYEKWWMIFGTGTLIVFLIILGVSAFHSGTHPNNSKWTIDYEKVDEYAPFDNPGLHKVEGKDWDYEVVLVAQAFAYNPTEIEIPVGSKVRFIATTKDVIHGLEVAGTNINMMLEPGYVSEKITTLDKAGTYTIVCNEYCGTGHALMYSTLKVVDTNDNSN</sequence>
<name>A0ABW0R9N6_9BACL</name>
<dbReference type="CDD" id="cd13913">
    <property type="entry name" value="ba3_CcO_II_C"/>
    <property type="match status" value="1"/>
</dbReference>
<comment type="subcellular location">
    <subcellularLocation>
        <location evidence="1">Cell envelope</location>
    </subcellularLocation>
</comment>
<dbReference type="InterPro" id="IPR034214">
    <property type="entry name" value="Ba3_CcO_II_C"/>
</dbReference>
<keyword evidence="10" id="KW-1185">Reference proteome</keyword>
<dbReference type="PROSITE" id="PS50857">
    <property type="entry name" value="COX2_CUA"/>
    <property type="match status" value="1"/>
</dbReference>
<dbReference type="InterPro" id="IPR001505">
    <property type="entry name" value="Copper_CuA"/>
</dbReference>
<dbReference type="EMBL" id="JBHSNQ010000048">
    <property type="protein sequence ID" value="MFC5541011.1"/>
    <property type="molecule type" value="Genomic_DNA"/>
</dbReference>
<accession>A0ABW0R9N6</accession>
<gene>
    <name evidence="9" type="ORF">ACFPOH_04375</name>
</gene>
<dbReference type="InterPro" id="IPR008972">
    <property type="entry name" value="Cupredoxin"/>
</dbReference>
<evidence type="ECO:0000259" key="8">
    <source>
        <dbReference type="PROSITE" id="PS50857"/>
    </source>
</evidence>
<evidence type="ECO:0000313" key="10">
    <source>
        <dbReference type="Proteomes" id="UP001595978"/>
    </source>
</evidence>